<dbReference type="EMBL" id="FNFB01000010">
    <property type="protein sequence ID" value="SDK73045.1"/>
    <property type="molecule type" value="Genomic_DNA"/>
</dbReference>
<feature type="compositionally biased region" description="Basic and acidic residues" evidence="1">
    <location>
        <begin position="378"/>
        <end position="387"/>
    </location>
</feature>
<dbReference type="Proteomes" id="UP000198683">
    <property type="component" value="Unassembled WGS sequence"/>
</dbReference>
<feature type="region of interest" description="Disordered" evidence="1">
    <location>
        <begin position="368"/>
        <end position="387"/>
    </location>
</feature>
<keyword evidence="2" id="KW-0472">Membrane</keyword>
<keyword evidence="5" id="KW-1185">Reference proteome</keyword>
<dbReference type="AlphaFoldDB" id="A0A1G9EAL3"/>
<organism evidence="4 5">
    <name type="scientific">Nonomuraea maritima</name>
    <dbReference type="NCBI Taxonomy" id="683260"/>
    <lineage>
        <taxon>Bacteria</taxon>
        <taxon>Bacillati</taxon>
        <taxon>Actinomycetota</taxon>
        <taxon>Actinomycetes</taxon>
        <taxon>Streptosporangiales</taxon>
        <taxon>Streptosporangiaceae</taxon>
        <taxon>Nonomuraea</taxon>
    </lineage>
</organism>
<evidence type="ECO:0000313" key="5">
    <source>
        <dbReference type="Proteomes" id="UP000198683"/>
    </source>
</evidence>
<dbReference type="PANTHER" id="PTHR36834">
    <property type="entry name" value="MEMBRANE PROTEIN-RELATED"/>
    <property type="match status" value="1"/>
</dbReference>
<feature type="transmembrane region" description="Helical" evidence="2">
    <location>
        <begin position="109"/>
        <end position="127"/>
    </location>
</feature>
<dbReference type="InterPro" id="IPR006976">
    <property type="entry name" value="VanZ-like"/>
</dbReference>
<dbReference type="RefSeq" id="WP_218129053.1">
    <property type="nucleotide sequence ID" value="NZ_FNFB01000010.1"/>
</dbReference>
<dbReference type="InterPro" id="IPR053150">
    <property type="entry name" value="Teicoplanin_resist-assoc"/>
</dbReference>
<gene>
    <name evidence="4" type="ORF">SAMN05421874_110197</name>
</gene>
<feature type="transmembrane region" description="Helical" evidence="2">
    <location>
        <begin position="173"/>
        <end position="193"/>
    </location>
</feature>
<feature type="transmembrane region" description="Helical" evidence="2">
    <location>
        <begin position="41"/>
        <end position="62"/>
    </location>
</feature>
<feature type="domain" description="VanZ-like" evidence="3">
    <location>
        <begin position="49"/>
        <end position="190"/>
    </location>
</feature>
<keyword evidence="2" id="KW-0812">Transmembrane</keyword>
<proteinExistence type="predicted"/>
<protein>
    <submittedName>
        <fullName evidence="4">RDD family protein</fullName>
    </submittedName>
</protein>
<evidence type="ECO:0000313" key="4">
    <source>
        <dbReference type="EMBL" id="SDK73045.1"/>
    </source>
</evidence>
<evidence type="ECO:0000259" key="3">
    <source>
        <dbReference type="Pfam" id="PF04892"/>
    </source>
</evidence>
<sequence length="387" mass="40909">MLTTRLLPALPALLGGTLLAVVCFVPFVFHSYRRRGEVGFGPALLAFGFLVYGLALVAYTLLPVPRVDDGWCAAHPALSHPQLDPLRFLDDIAREQRTPGLAALPANAAVQQVAFNVALFVPLGAYLRHYFRRGVVAVVLTGAGVSLLIELAQVTGDWFVFPCPYRLFDVDDLLANSLGAAIGVLFAPLLHLIDGRHAALPADAARPVTARRRLLGMLVDLVAVVLLGGLLTTALDLVVRYGFDARVAEQPWVTPVTSVLNSWLPAVVLLALPSLGADGATIGQRAVRLRRTRPDGSRAGARIVTALLAGGFGYFGLVGLAPFVPAADGLADLMLLACAVPALPGPHRGLSGLLSGLTITDARAHVPSRTVRSSADVPHSDTPGRRR</sequence>
<dbReference type="STRING" id="683260.SAMN05421874_110197"/>
<evidence type="ECO:0000256" key="1">
    <source>
        <dbReference type="SAM" id="MobiDB-lite"/>
    </source>
</evidence>
<evidence type="ECO:0000256" key="2">
    <source>
        <dbReference type="SAM" id="Phobius"/>
    </source>
</evidence>
<name>A0A1G9EAL3_9ACTN</name>
<dbReference type="PANTHER" id="PTHR36834:SF1">
    <property type="entry name" value="INTEGRAL MEMBRANE PROTEIN"/>
    <property type="match status" value="1"/>
</dbReference>
<accession>A0A1G9EAL3</accession>
<feature type="transmembrane region" description="Helical" evidence="2">
    <location>
        <begin position="263"/>
        <end position="282"/>
    </location>
</feature>
<feature type="transmembrane region" description="Helical" evidence="2">
    <location>
        <begin position="214"/>
        <end position="243"/>
    </location>
</feature>
<feature type="transmembrane region" description="Helical" evidence="2">
    <location>
        <begin position="6"/>
        <end position="29"/>
    </location>
</feature>
<dbReference type="Pfam" id="PF04892">
    <property type="entry name" value="VanZ"/>
    <property type="match status" value="1"/>
</dbReference>
<feature type="transmembrane region" description="Helical" evidence="2">
    <location>
        <begin position="303"/>
        <end position="324"/>
    </location>
</feature>
<keyword evidence="2" id="KW-1133">Transmembrane helix</keyword>
<feature type="transmembrane region" description="Helical" evidence="2">
    <location>
        <begin position="134"/>
        <end position="153"/>
    </location>
</feature>
<reference evidence="4 5" key="1">
    <citation type="submission" date="2016-10" db="EMBL/GenBank/DDBJ databases">
        <authorList>
            <person name="de Groot N.N."/>
        </authorList>
    </citation>
    <scope>NUCLEOTIDE SEQUENCE [LARGE SCALE GENOMIC DNA]</scope>
    <source>
        <strain evidence="4 5">CGMCC 4.5681</strain>
    </source>
</reference>